<dbReference type="Proteomes" id="UP000772434">
    <property type="component" value="Unassembled WGS sequence"/>
</dbReference>
<proteinExistence type="predicted"/>
<protein>
    <submittedName>
        <fullName evidence="6">FAR-17a/AIG1-like protein</fullName>
    </submittedName>
</protein>
<name>A0A9P5U8G3_9AGAR</name>
<dbReference type="Pfam" id="PF04750">
    <property type="entry name" value="Far-17a_AIG1"/>
    <property type="match status" value="1"/>
</dbReference>
<dbReference type="AlphaFoldDB" id="A0A9P5U8G3"/>
<evidence type="ECO:0000256" key="2">
    <source>
        <dbReference type="ARBA" id="ARBA00022692"/>
    </source>
</evidence>
<feature type="transmembrane region" description="Helical" evidence="5">
    <location>
        <begin position="44"/>
        <end position="65"/>
    </location>
</feature>
<evidence type="ECO:0000256" key="3">
    <source>
        <dbReference type="ARBA" id="ARBA00022989"/>
    </source>
</evidence>
<comment type="subcellular location">
    <subcellularLocation>
        <location evidence="1">Endomembrane system</location>
        <topology evidence="1">Multi-pass membrane protein</topology>
    </subcellularLocation>
</comment>
<dbReference type="InterPro" id="IPR006838">
    <property type="entry name" value="ADTRP_AIG1"/>
</dbReference>
<keyword evidence="7" id="KW-1185">Reference proteome</keyword>
<dbReference type="GO" id="GO:0012505">
    <property type="term" value="C:endomembrane system"/>
    <property type="evidence" value="ECO:0007669"/>
    <property type="project" value="UniProtKB-SubCell"/>
</dbReference>
<feature type="transmembrane region" description="Helical" evidence="5">
    <location>
        <begin position="155"/>
        <end position="173"/>
    </location>
</feature>
<dbReference type="GO" id="GO:0016020">
    <property type="term" value="C:membrane"/>
    <property type="evidence" value="ECO:0007669"/>
    <property type="project" value="InterPro"/>
</dbReference>
<comment type="caution">
    <text evidence="6">The sequence shown here is derived from an EMBL/GenBank/DDBJ whole genome shotgun (WGS) entry which is preliminary data.</text>
</comment>
<sequence>MASVARILLHSFAAASMIYGYQRLKGLPIDAVISAQYGGHLQYLTIQGLFLACFTTLTSLVIDLFPSTNFLKPLKRTLLIVSLPVSIVISTIYWTLIIFATHLILQNDGEPSSSSDIPQFTRLPLHMDLCLHAVPAISLLVDFMLFEKKYSWNELVYGAPAVSSVYTILYAWWVERCASFNGKFPYPFLDNSLEIRVAIYIGAGALALSSFWFINRLHS</sequence>
<evidence type="ECO:0000313" key="7">
    <source>
        <dbReference type="Proteomes" id="UP000772434"/>
    </source>
</evidence>
<feature type="transmembrane region" description="Helical" evidence="5">
    <location>
        <begin position="77"/>
        <end position="105"/>
    </location>
</feature>
<keyword evidence="2 5" id="KW-0812">Transmembrane</keyword>
<organism evidence="6 7">
    <name type="scientific">Rhodocollybia butyracea</name>
    <dbReference type="NCBI Taxonomy" id="206335"/>
    <lineage>
        <taxon>Eukaryota</taxon>
        <taxon>Fungi</taxon>
        <taxon>Dikarya</taxon>
        <taxon>Basidiomycota</taxon>
        <taxon>Agaricomycotina</taxon>
        <taxon>Agaricomycetes</taxon>
        <taxon>Agaricomycetidae</taxon>
        <taxon>Agaricales</taxon>
        <taxon>Marasmiineae</taxon>
        <taxon>Omphalotaceae</taxon>
        <taxon>Rhodocollybia</taxon>
    </lineage>
</organism>
<accession>A0A9P5U8G3</accession>
<dbReference type="OrthoDB" id="1898221at2759"/>
<feature type="transmembrane region" description="Helical" evidence="5">
    <location>
        <begin position="125"/>
        <end position="146"/>
    </location>
</feature>
<reference evidence="6" key="1">
    <citation type="submission" date="2020-11" db="EMBL/GenBank/DDBJ databases">
        <authorList>
            <consortium name="DOE Joint Genome Institute"/>
            <person name="Ahrendt S."/>
            <person name="Riley R."/>
            <person name="Andreopoulos W."/>
            <person name="Labutti K."/>
            <person name="Pangilinan J."/>
            <person name="Ruiz-Duenas F.J."/>
            <person name="Barrasa J.M."/>
            <person name="Sanchez-Garcia M."/>
            <person name="Camarero S."/>
            <person name="Miyauchi S."/>
            <person name="Serrano A."/>
            <person name="Linde D."/>
            <person name="Babiker R."/>
            <person name="Drula E."/>
            <person name="Ayuso-Fernandez I."/>
            <person name="Pacheco R."/>
            <person name="Padilla G."/>
            <person name="Ferreira P."/>
            <person name="Barriuso J."/>
            <person name="Kellner H."/>
            <person name="Castanera R."/>
            <person name="Alfaro M."/>
            <person name="Ramirez L."/>
            <person name="Pisabarro A.G."/>
            <person name="Kuo A."/>
            <person name="Tritt A."/>
            <person name="Lipzen A."/>
            <person name="He G."/>
            <person name="Yan M."/>
            <person name="Ng V."/>
            <person name="Cullen D."/>
            <person name="Martin F."/>
            <person name="Rosso M.-N."/>
            <person name="Henrissat B."/>
            <person name="Hibbett D."/>
            <person name="Martinez A.T."/>
            <person name="Grigoriev I.V."/>
        </authorList>
    </citation>
    <scope>NUCLEOTIDE SEQUENCE</scope>
    <source>
        <strain evidence="6">AH 40177</strain>
    </source>
</reference>
<evidence type="ECO:0000313" key="6">
    <source>
        <dbReference type="EMBL" id="KAF9069887.1"/>
    </source>
</evidence>
<dbReference type="EMBL" id="JADNRY010000046">
    <property type="protein sequence ID" value="KAF9069887.1"/>
    <property type="molecule type" value="Genomic_DNA"/>
</dbReference>
<keyword evidence="4 5" id="KW-0472">Membrane</keyword>
<dbReference type="PANTHER" id="PTHR10989">
    <property type="entry name" value="ANDROGEN-INDUCED PROTEIN 1-RELATED"/>
    <property type="match status" value="1"/>
</dbReference>
<evidence type="ECO:0000256" key="1">
    <source>
        <dbReference type="ARBA" id="ARBA00004127"/>
    </source>
</evidence>
<feature type="transmembrane region" description="Helical" evidence="5">
    <location>
        <begin position="193"/>
        <end position="214"/>
    </location>
</feature>
<dbReference type="PANTHER" id="PTHR10989:SF16">
    <property type="entry name" value="AT02829P-RELATED"/>
    <property type="match status" value="1"/>
</dbReference>
<gene>
    <name evidence="6" type="ORF">BDP27DRAFT_1324760</name>
</gene>
<evidence type="ECO:0000256" key="5">
    <source>
        <dbReference type="SAM" id="Phobius"/>
    </source>
</evidence>
<keyword evidence="3 5" id="KW-1133">Transmembrane helix</keyword>
<evidence type="ECO:0000256" key="4">
    <source>
        <dbReference type="ARBA" id="ARBA00023136"/>
    </source>
</evidence>